<reference evidence="2 3" key="1">
    <citation type="submission" date="2008-07" db="EMBL/GenBank/DDBJ databases">
        <authorList>
            <person name="Tandeau de Marsac N."/>
            <person name="Ferriera S."/>
            <person name="Johnson J."/>
            <person name="Kravitz S."/>
            <person name="Beeson K."/>
            <person name="Sutton G."/>
            <person name="Rogers Y.-H."/>
            <person name="Friedman R."/>
            <person name="Frazier M."/>
            <person name="Venter J.C."/>
        </authorList>
    </citation>
    <scope>NUCLEOTIDE SEQUENCE [LARGE SCALE GENOMIC DNA]</scope>
    <source>
        <strain evidence="2 3">PCC 7420</strain>
    </source>
</reference>
<proteinExistence type="predicted"/>
<dbReference type="Proteomes" id="UP000003835">
    <property type="component" value="Unassembled WGS sequence"/>
</dbReference>
<dbReference type="AlphaFoldDB" id="B4W0D6"/>
<gene>
    <name evidence="2" type="ORF">MC7420_1025</name>
</gene>
<evidence type="ECO:0000256" key="1">
    <source>
        <dbReference type="SAM" id="MobiDB-lite"/>
    </source>
</evidence>
<sequence>MCTRTFLSFPPHPLTPSPTQGRRGTGLSCSPLTPLSQAWERGWG</sequence>
<dbReference type="EMBL" id="DS989865">
    <property type="protein sequence ID" value="EDX72356.1"/>
    <property type="molecule type" value="Genomic_DNA"/>
</dbReference>
<name>B4W0D6_9CYAN</name>
<feature type="region of interest" description="Disordered" evidence="1">
    <location>
        <begin position="1"/>
        <end position="33"/>
    </location>
</feature>
<organism evidence="2 3">
    <name type="scientific">Coleofasciculus chthonoplastes PCC 7420</name>
    <dbReference type="NCBI Taxonomy" id="118168"/>
    <lineage>
        <taxon>Bacteria</taxon>
        <taxon>Bacillati</taxon>
        <taxon>Cyanobacteriota</taxon>
        <taxon>Cyanophyceae</taxon>
        <taxon>Coleofasciculales</taxon>
        <taxon>Coleofasciculaceae</taxon>
        <taxon>Coleofasciculus</taxon>
    </lineage>
</organism>
<keyword evidence="3" id="KW-1185">Reference proteome</keyword>
<evidence type="ECO:0000313" key="2">
    <source>
        <dbReference type="EMBL" id="EDX72356.1"/>
    </source>
</evidence>
<accession>B4W0D6</accession>
<feature type="compositionally biased region" description="Polar residues" evidence="1">
    <location>
        <begin position="17"/>
        <end position="33"/>
    </location>
</feature>
<dbReference type="HOGENOM" id="CLU_215766_0_0_3"/>
<protein>
    <submittedName>
        <fullName evidence="2">Uncharacterized protein</fullName>
    </submittedName>
</protein>
<evidence type="ECO:0000313" key="3">
    <source>
        <dbReference type="Proteomes" id="UP000003835"/>
    </source>
</evidence>